<dbReference type="PANTHER" id="PTHR42899:SF1">
    <property type="entry name" value="SPERMATOGENESIS-ASSOCIATED PROTEIN 20"/>
    <property type="match status" value="1"/>
</dbReference>
<dbReference type="OrthoDB" id="9762614at2"/>
<dbReference type="InterPro" id="IPR024705">
    <property type="entry name" value="Ssp411"/>
</dbReference>
<evidence type="ECO:0000313" key="2">
    <source>
        <dbReference type="EMBL" id="AAZ98680.1"/>
    </source>
</evidence>
<protein>
    <recommendedName>
        <fullName evidence="1">Spermatogenesis-associated protein 20-like TRX domain-containing protein</fullName>
    </recommendedName>
</protein>
<dbReference type="HOGENOM" id="CLU_014051_4_1_4"/>
<dbReference type="EMBL" id="CP000116">
    <property type="protein sequence ID" value="AAZ98680.1"/>
    <property type="molecule type" value="Genomic_DNA"/>
</dbReference>
<sequence length="673" mass="74621">MPNRLASEQSPYLLQHADNPVDWYPWGDEALEKARREDKPILLSIGYSACHWCHVMAHDCFEDAEVGAVMNRLFVNIKVDREERPDLDQIYQTAHQLLAQRGGGWPLTVFLTPDQTPFFAGTYFPKTARYQLPGFPELMENVAHAWHARRGEVLAQNDAVRAALAQSQSQPAASASTPLTAAPLEQGVRDLAQAFDPVWGGFSRAPKFPRPGELFFLLRRAQGGDAKAREMALFTLRKMASGGVVDQLGGGFCRYSVDEEWAIPHFEKMLYDNGPLLHLYADAWALRGETLFRETAEGIVAWLLREMRAPEGGFYSALDADSEGHEGKFYVWSREEVKSLLTPDEYAVAAPFYGFDAPPNFENTSWNPLRARPLEEIAAALGLFPTDAEARVAAARRKLFAARESRIRPGRDDKQLTSWNALMIGGLAHAGRVMARPEWVAEAHAAIDFLRRNLWRDGRLRATFKRGEARLNAYLDDYAFLVDALLETMQAAYREADMAWAQELADALLAHFEDREAGGFFFTSHDHEALLTRPKPGYDNATPSGNGVAAFALQRLGHLLGETRYLDASARCLRLFLPQVVQQPIAHPTLLAVLDEALRPPRVIVLRGPDTPVQEWAANLAPRLGARDMLLALPNGEGAPGALAKPEAPQPTAWICSGTACQPPITELAAVLA</sequence>
<feature type="domain" description="Spermatogenesis-associated protein 20-like TRX" evidence="1">
    <location>
        <begin position="2"/>
        <end position="164"/>
    </location>
</feature>
<evidence type="ECO:0000259" key="1">
    <source>
        <dbReference type="Pfam" id="PF03190"/>
    </source>
</evidence>
<dbReference type="eggNOG" id="COG1331">
    <property type="taxonomic scope" value="Bacteria"/>
</dbReference>
<dbReference type="Pfam" id="PF03190">
    <property type="entry name" value="Thioredox_DsbH"/>
    <property type="match status" value="1"/>
</dbReference>
<organism evidence="2 3">
    <name type="scientific">Thiobacillus denitrificans (strain ATCC 25259 / T1)</name>
    <dbReference type="NCBI Taxonomy" id="292415"/>
    <lineage>
        <taxon>Bacteria</taxon>
        <taxon>Pseudomonadati</taxon>
        <taxon>Pseudomonadota</taxon>
        <taxon>Betaproteobacteria</taxon>
        <taxon>Nitrosomonadales</taxon>
        <taxon>Thiobacillaceae</taxon>
        <taxon>Thiobacillus</taxon>
    </lineage>
</organism>
<dbReference type="AlphaFoldDB" id="Q3SFD2"/>
<dbReference type="GO" id="GO:0005975">
    <property type="term" value="P:carbohydrate metabolic process"/>
    <property type="evidence" value="ECO:0007669"/>
    <property type="project" value="InterPro"/>
</dbReference>
<dbReference type="InterPro" id="IPR012341">
    <property type="entry name" value="6hp_glycosidase-like_sf"/>
</dbReference>
<dbReference type="InterPro" id="IPR036249">
    <property type="entry name" value="Thioredoxin-like_sf"/>
</dbReference>
<dbReference type="PIRSF" id="PIRSF006402">
    <property type="entry name" value="UCP006402_thioredoxin"/>
    <property type="match status" value="1"/>
</dbReference>
<gene>
    <name evidence="2" type="ordered locus">Tbd_2727</name>
</gene>
<dbReference type="KEGG" id="tbd:Tbd_2727"/>
<dbReference type="InterPro" id="IPR008928">
    <property type="entry name" value="6-hairpin_glycosidase_sf"/>
</dbReference>
<dbReference type="CDD" id="cd02955">
    <property type="entry name" value="SSP411"/>
    <property type="match status" value="1"/>
</dbReference>
<keyword evidence="3" id="KW-1185">Reference proteome</keyword>
<dbReference type="SUPFAM" id="SSF48208">
    <property type="entry name" value="Six-hairpin glycosidases"/>
    <property type="match status" value="1"/>
</dbReference>
<name>Q3SFD2_THIDA</name>
<dbReference type="STRING" id="292415.Tbd_2727"/>
<evidence type="ECO:0000313" key="3">
    <source>
        <dbReference type="Proteomes" id="UP000008291"/>
    </source>
</evidence>
<dbReference type="SUPFAM" id="SSF52833">
    <property type="entry name" value="Thioredoxin-like"/>
    <property type="match status" value="1"/>
</dbReference>
<dbReference type="Gene3D" id="3.40.30.10">
    <property type="entry name" value="Glutaredoxin"/>
    <property type="match status" value="1"/>
</dbReference>
<proteinExistence type="predicted"/>
<dbReference type="PANTHER" id="PTHR42899">
    <property type="entry name" value="SPERMATOGENESIS-ASSOCIATED PROTEIN 20"/>
    <property type="match status" value="1"/>
</dbReference>
<reference evidence="2 3" key="1">
    <citation type="journal article" date="2006" name="J. Bacteriol.">
        <title>The genome sequence of the obligately chemolithoautotrophic, facultatively anaerobic bacterium Thiobacillus denitrificans.</title>
        <authorList>
            <person name="Beller H.R."/>
            <person name="Chain P.S."/>
            <person name="Letain T.E."/>
            <person name="Chakicherla A."/>
            <person name="Larimer F.W."/>
            <person name="Richardson P.M."/>
            <person name="Coleman M.A."/>
            <person name="Wood A.P."/>
            <person name="Kelly D.P."/>
        </authorList>
    </citation>
    <scope>NUCLEOTIDE SEQUENCE [LARGE SCALE GENOMIC DNA]</scope>
    <source>
        <strain evidence="2 3">ATCC 25259</strain>
    </source>
</reference>
<dbReference type="Proteomes" id="UP000008291">
    <property type="component" value="Chromosome"/>
</dbReference>
<dbReference type="InterPro" id="IPR004879">
    <property type="entry name" value="Ssp411-like_TRX"/>
</dbReference>
<dbReference type="Gene3D" id="1.50.10.10">
    <property type="match status" value="1"/>
</dbReference>
<accession>Q3SFD2</accession>
<dbReference type="RefSeq" id="WP_011313239.1">
    <property type="nucleotide sequence ID" value="NC_007404.1"/>
</dbReference>